<gene>
    <name evidence="2" type="ORF">Cgig2_019179</name>
</gene>
<keyword evidence="3" id="KW-1185">Reference proteome</keyword>
<comment type="caution">
    <text evidence="2">The sequence shown here is derived from an EMBL/GenBank/DDBJ whole genome shotgun (WGS) entry which is preliminary data.</text>
</comment>
<accession>A0A9Q1JYR3</accession>
<evidence type="ECO:0000313" key="2">
    <source>
        <dbReference type="EMBL" id="KAJ8433389.1"/>
    </source>
</evidence>
<organism evidence="2 3">
    <name type="scientific">Carnegiea gigantea</name>
    <dbReference type="NCBI Taxonomy" id="171969"/>
    <lineage>
        <taxon>Eukaryota</taxon>
        <taxon>Viridiplantae</taxon>
        <taxon>Streptophyta</taxon>
        <taxon>Embryophyta</taxon>
        <taxon>Tracheophyta</taxon>
        <taxon>Spermatophyta</taxon>
        <taxon>Magnoliopsida</taxon>
        <taxon>eudicotyledons</taxon>
        <taxon>Gunneridae</taxon>
        <taxon>Pentapetalae</taxon>
        <taxon>Caryophyllales</taxon>
        <taxon>Cactineae</taxon>
        <taxon>Cactaceae</taxon>
        <taxon>Cactoideae</taxon>
        <taxon>Echinocereeae</taxon>
        <taxon>Carnegiea</taxon>
    </lineage>
</organism>
<evidence type="ECO:0000256" key="1">
    <source>
        <dbReference type="SAM" id="MobiDB-lite"/>
    </source>
</evidence>
<dbReference type="AlphaFoldDB" id="A0A9Q1JYR3"/>
<dbReference type="EMBL" id="JAKOGI010000545">
    <property type="protein sequence ID" value="KAJ8433389.1"/>
    <property type="molecule type" value="Genomic_DNA"/>
</dbReference>
<protein>
    <submittedName>
        <fullName evidence="2">Uncharacterized protein</fullName>
    </submittedName>
</protein>
<proteinExistence type="predicted"/>
<sequence>MEAWLGDNGRRLRRARPLVQPITPASPVLTGGPSRGRTTSFPTFRDTVQAAEYVRDNLPWSVRQSSSLHPNLLPLHFMAYYPEFDHIVAMQLAHTAHIAEMVQAIFYAMVINDAAELRLIRRETEESLTLDLQELRWDIIEAWLLSIEEKLKDTQVPRLVETVHNLQPHPAVTSRLRDAPPYRVTRSTIKMPLPFYVPLTRGETSAQRLRPLLEDHLVLCPSFDLGHGYTVIFYAMVVNEVAERVFTCRISLRCLIWALQQLHWDPFEFWFENVEYRLRGARALCPVNPPTDLASSSGPVEALGLGDAPPVSSVEQ</sequence>
<feature type="region of interest" description="Disordered" evidence="1">
    <location>
        <begin position="296"/>
        <end position="316"/>
    </location>
</feature>
<dbReference type="Proteomes" id="UP001153076">
    <property type="component" value="Unassembled WGS sequence"/>
</dbReference>
<evidence type="ECO:0000313" key="3">
    <source>
        <dbReference type="Proteomes" id="UP001153076"/>
    </source>
</evidence>
<name>A0A9Q1JYR3_9CARY</name>
<reference evidence="2" key="1">
    <citation type="submission" date="2022-04" db="EMBL/GenBank/DDBJ databases">
        <title>Carnegiea gigantea Genome sequencing and assembly v2.</title>
        <authorList>
            <person name="Copetti D."/>
            <person name="Sanderson M.J."/>
            <person name="Burquez A."/>
            <person name="Wojciechowski M.F."/>
        </authorList>
    </citation>
    <scope>NUCLEOTIDE SEQUENCE</scope>
    <source>
        <strain evidence="2">SGP5-SGP5p</strain>
        <tissue evidence="2">Aerial part</tissue>
    </source>
</reference>